<dbReference type="GeneTree" id="ENSGT00390000010285"/>
<dbReference type="PANTHER" id="PTHR21223">
    <property type="entry name" value="CBY1-INTERACTING BAR DOMAIN-CONTAINING PROTEIN HOMOLOG"/>
    <property type="match status" value="1"/>
</dbReference>
<dbReference type="Ensembl" id="ENSEBUT00000013975.1">
    <property type="protein sequence ID" value="ENSEBUP00000013399.1"/>
    <property type="gene ID" value="ENSEBUG00000008461.1"/>
</dbReference>
<dbReference type="PANTHER" id="PTHR21223:SF2">
    <property type="entry name" value="CBY1-INTERACTING BAR DOMAIN-CONTAINING PROTEIN HOMOLOG"/>
    <property type="match status" value="1"/>
</dbReference>
<name>A0A8C4QCQ5_EPTBU</name>
<sequence>MMRPLGGNQAKMIETTMTNAEHHLGEVCQLMAGYTRKTARLLDKADGLSQQLHDMADKEMPDMRDGLHGFAEELSKIQDYRQAPKSGYYCMYIHHHQQLFSVHCWRKGSAF</sequence>
<protein>
    <submittedName>
        <fullName evidence="1">Uncharacterized protein</fullName>
    </submittedName>
</protein>
<dbReference type="Pfam" id="PF06730">
    <property type="entry name" value="FAM92"/>
    <property type="match status" value="1"/>
</dbReference>
<reference evidence="1" key="2">
    <citation type="submission" date="2025-09" db="UniProtKB">
        <authorList>
            <consortium name="Ensembl"/>
        </authorList>
    </citation>
    <scope>IDENTIFICATION</scope>
</reference>
<dbReference type="GO" id="GO:0035869">
    <property type="term" value="C:ciliary transition zone"/>
    <property type="evidence" value="ECO:0007669"/>
    <property type="project" value="TreeGrafter"/>
</dbReference>
<dbReference type="AlphaFoldDB" id="A0A8C4QCQ5"/>
<accession>A0A8C4QCQ5</accession>
<organism evidence="1 2">
    <name type="scientific">Eptatretus burgeri</name>
    <name type="common">Inshore hagfish</name>
    <dbReference type="NCBI Taxonomy" id="7764"/>
    <lineage>
        <taxon>Eukaryota</taxon>
        <taxon>Metazoa</taxon>
        <taxon>Chordata</taxon>
        <taxon>Craniata</taxon>
        <taxon>Vertebrata</taxon>
        <taxon>Cyclostomata</taxon>
        <taxon>Myxini</taxon>
        <taxon>Myxiniformes</taxon>
        <taxon>Myxinidae</taxon>
        <taxon>Eptatretinae</taxon>
        <taxon>Eptatretus</taxon>
    </lineage>
</organism>
<dbReference type="GO" id="GO:0060271">
    <property type="term" value="P:cilium assembly"/>
    <property type="evidence" value="ECO:0007669"/>
    <property type="project" value="TreeGrafter"/>
</dbReference>
<dbReference type="OMA" id="RIMESTV"/>
<proteinExistence type="predicted"/>
<keyword evidence="2" id="KW-1185">Reference proteome</keyword>
<dbReference type="InterPro" id="IPR009602">
    <property type="entry name" value="CBAR/FAM92"/>
</dbReference>
<evidence type="ECO:0000313" key="2">
    <source>
        <dbReference type="Proteomes" id="UP000694388"/>
    </source>
</evidence>
<dbReference type="Proteomes" id="UP000694388">
    <property type="component" value="Unplaced"/>
</dbReference>
<reference evidence="1" key="1">
    <citation type="submission" date="2025-08" db="UniProtKB">
        <authorList>
            <consortium name="Ensembl"/>
        </authorList>
    </citation>
    <scope>IDENTIFICATION</scope>
</reference>
<dbReference type="GO" id="GO:0036064">
    <property type="term" value="C:ciliary basal body"/>
    <property type="evidence" value="ECO:0007669"/>
    <property type="project" value="TreeGrafter"/>
</dbReference>
<evidence type="ECO:0000313" key="1">
    <source>
        <dbReference type="Ensembl" id="ENSEBUP00000013399.1"/>
    </source>
</evidence>